<name>A0A0F9VC89_9ZZZZ</name>
<feature type="domain" description="HhH-GPD" evidence="3">
    <location>
        <begin position="136"/>
        <end position="300"/>
    </location>
</feature>
<dbReference type="CDD" id="cd00056">
    <property type="entry name" value="ENDO3c"/>
    <property type="match status" value="1"/>
</dbReference>
<comment type="caution">
    <text evidence="5">The sequence shown here is derived from an EMBL/GenBank/DDBJ whole genome shotgun (WGS) entry which is preliminary data.</text>
</comment>
<dbReference type="InterPro" id="IPR051912">
    <property type="entry name" value="Alkylbase_DNA_Glycosylase/TA"/>
</dbReference>
<evidence type="ECO:0000313" key="5">
    <source>
        <dbReference type="EMBL" id="KKO01670.1"/>
    </source>
</evidence>
<evidence type="ECO:0000259" key="4">
    <source>
        <dbReference type="SMART" id="SM01009"/>
    </source>
</evidence>
<accession>A0A0F9VC89</accession>
<reference evidence="5" key="1">
    <citation type="journal article" date="2015" name="Nature">
        <title>Complex archaea that bridge the gap between prokaryotes and eukaryotes.</title>
        <authorList>
            <person name="Spang A."/>
            <person name="Saw J.H."/>
            <person name="Jorgensen S.L."/>
            <person name="Zaremba-Niedzwiedzka K."/>
            <person name="Martijn J."/>
            <person name="Lind A.E."/>
            <person name="van Eijk R."/>
            <person name="Schleper C."/>
            <person name="Guy L."/>
            <person name="Ettema T.J."/>
        </authorList>
    </citation>
    <scope>NUCLEOTIDE SEQUENCE</scope>
</reference>
<dbReference type="SMART" id="SM00478">
    <property type="entry name" value="ENDO3c"/>
    <property type="match status" value="1"/>
</dbReference>
<dbReference type="InterPro" id="IPR003265">
    <property type="entry name" value="HhH-GPD_domain"/>
</dbReference>
<dbReference type="PANTHER" id="PTHR43003:SF13">
    <property type="entry name" value="DNA-3-METHYLADENINE GLYCOSYLASE 2"/>
    <property type="match status" value="1"/>
</dbReference>
<protein>
    <recommendedName>
        <fullName evidence="6">HhH-GPD domain-containing protein</fullName>
    </recommendedName>
</protein>
<dbReference type="InterPro" id="IPR037046">
    <property type="entry name" value="AlkA_N_sf"/>
</dbReference>
<dbReference type="GO" id="GO:0006285">
    <property type="term" value="P:base-excision repair, AP site formation"/>
    <property type="evidence" value="ECO:0007669"/>
    <property type="project" value="TreeGrafter"/>
</dbReference>
<dbReference type="GO" id="GO:0005737">
    <property type="term" value="C:cytoplasm"/>
    <property type="evidence" value="ECO:0007669"/>
    <property type="project" value="TreeGrafter"/>
</dbReference>
<evidence type="ECO:0000256" key="1">
    <source>
        <dbReference type="ARBA" id="ARBA00022763"/>
    </source>
</evidence>
<sequence length="307" mass="33587">MPSPATLTTELILPSDFRVDDVLRFYRRDQQQVAERVDGSQIKKTLLYQHVPACLAIDFRSPELATIRFNSDAPVALSVAELGAWGAHLLGLPQPVEAFAKHYSQHAELGMLLKATPGLRIPQAISPFEAACWAVIGQMISVAAAISIRRRLIQQHGQPHSSGLICHPDAQRLSQLQSSDLTPCGLSRSKANSLLLLANETAAGNLPLQHWSDAASREPSDLAAQLLALRGIGPWTVSYIMLRGFGLLDGSLHGDVVVRKRLQKLLAQDDTPDQRQTATWLAAFSPYRALVAAHLWAMPVSEEAKDY</sequence>
<evidence type="ECO:0000259" key="3">
    <source>
        <dbReference type="SMART" id="SM00478"/>
    </source>
</evidence>
<feature type="domain" description="DNA-3-methyladenine glycosylase AlkA N-terminal" evidence="4">
    <location>
        <begin position="8"/>
        <end position="126"/>
    </location>
</feature>
<dbReference type="SUPFAM" id="SSF48150">
    <property type="entry name" value="DNA-glycosylase"/>
    <property type="match status" value="1"/>
</dbReference>
<dbReference type="GO" id="GO:0006307">
    <property type="term" value="P:DNA alkylation repair"/>
    <property type="evidence" value="ECO:0007669"/>
    <property type="project" value="TreeGrafter"/>
</dbReference>
<dbReference type="SMART" id="SM01009">
    <property type="entry name" value="AlkA_N"/>
    <property type="match status" value="1"/>
</dbReference>
<gene>
    <name evidence="5" type="ORF">LCGC14_0114790</name>
</gene>
<dbReference type="EMBL" id="LAZR01000034">
    <property type="protein sequence ID" value="KKO01670.1"/>
    <property type="molecule type" value="Genomic_DNA"/>
</dbReference>
<dbReference type="InterPro" id="IPR010316">
    <property type="entry name" value="AlkA_N"/>
</dbReference>
<organism evidence="5">
    <name type="scientific">marine sediment metagenome</name>
    <dbReference type="NCBI Taxonomy" id="412755"/>
    <lineage>
        <taxon>unclassified sequences</taxon>
        <taxon>metagenomes</taxon>
        <taxon>ecological metagenomes</taxon>
    </lineage>
</organism>
<dbReference type="AlphaFoldDB" id="A0A0F9VC89"/>
<dbReference type="PANTHER" id="PTHR43003">
    <property type="entry name" value="DNA-3-METHYLADENINE GLYCOSYLASE"/>
    <property type="match status" value="1"/>
</dbReference>
<evidence type="ECO:0008006" key="6">
    <source>
        <dbReference type="Google" id="ProtNLM"/>
    </source>
</evidence>
<dbReference type="Gene3D" id="1.10.340.30">
    <property type="entry name" value="Hypothetical protein, domain 2"/>
    <property type="match status" value="1"/>
</dbReference>
<keyword evidence="2" id="KW-0234">DNA repair</keyword>
<dbReference type="InterPro" id="IPR011257">
    <property type="entry name" value="DNA_glycosylase"/>
</dbReference>
<dbReference type="Pfam" id="PF00730">
    <property type="entry name" value="HhH-GPD"/>
    <property type="match status" value="1"/>
</dbReference>
<dbReference type="GO" id="GO:0032131">
    <property type="term" value="F:alkylated DNA binding"/>
    <property type="evidence" value="ECO:0007669"/>
    <property type="project" value="TreeGrafter"/>
</dbReference>
<evidence type="ECO:0000256" key="2">
    <source>
        <dbReference type="ARBA" id="ARBA00023204"/>
    </source>
</evidence>
<dbReference type="GO" id="GO:0032993">
    <property type="term" value="C:protein-DNA complex"/>
    <property type="evidence" value="ECO:0007669"/>
    <property type="project" value="TreeGrafter"/>
</dbReference>
<keyword evidence="1" id="KW-0227">DNA damage</keyword>
<dbReference type="Gene3D" id="3.30.310.20">
    <property type="entry name" value="DNA-3-methyladenine glycosylase AlkA, N-terminal domain"/>
    <property type="match status" value="1"/>
</dbReference>
<dbReference type="GO" id="GO:0008725">
    <property type="term" value="F:DNA-3-methyladenine glycosylase activity"/>
    <property type="evidence" value="ECO:0007669"/>
    <property type="project" value="TreeGrafter"/>
</dbReference>
<dbReference type="GO" id="GO:0043916">
    <property type="term" value="F:DNA-7-methylguanine glycosylase activity"/>
    <property type="evidence" value="ECO:0007669"/>
    <property type="project" value="TreeGrafter"/>
</dbReference>
<proteinExistence type="predicted"/>